<evidence type="ECO:0000313" key="3">
    <source>
        <dbReference type="Proteomes" id="UP001597368"/>
    </source>
</evidence>
<keyword evidence="3" id="KW-1185">Reference proteome</keyword>
<dbReference type="EMBL" id="JBHUFV010000064">
    <property type="protein sequence ID" value="MFD1938377.1"/>
    <property type="molecule type" value="Genomic_DNA"/>
</dbReference>
<sequence>MDDVVMSAVQRVLSRPRSDRKGVDVADGSWASAQLVEAAQAGGRESIAAVICGAHSRVGYPRTAEALGLNNAAMDPSYTDPQQAPAQLGRHDQPNRRPQDPETTSA</sequence>
<protein>
    <submittedName>
        <fullName evidence="2">Uncharacterized protein</fullName>
    </submittedName>
</protein>
<comment type="caution">
    <text evidence="2">The sequence shown here is derived from an EMBL/GenBank/DDBJ whole genome shotgun (WGS) entry which is preliminary data.</text>
</comment>
<feature type="compositionally biased region" description="Basic and acidic residues" evidence="1">
    <location>
        <begin position="89"/>
        <end position="100"/>
    </location>
</feature>
<accession>A0ABW4TAE8</accession>
<evidence type="ECO:0000313" key="2">
    <source>
        <dbReference type="EMBL" id="MFD1938377.1"/>
    </source>
</evidence>
<dbReference type="RefSeq" id="WP_379580362.1">
    <property type="nucleotide sequence ID" value="NZ_JBHUFV010000064.1"/>
</dbReference>
<dbReference type="Proteomes" id="UP001597368">
    <property type="component" value="Unassembled WGS sequence"/>
</dbReference>
<gene>
    <name evidence="2" type="ORF">ACFSKW_43570</name>
</gene>
<evidence type="ECO:0000256" key="1">
    <source>
        <dbReference type="SAM" id="MobiDB-lite"/>
    </source>
</evidence>
<feature type="region of interest" description="Disordered" evidence="1">
    <location>
        <begin position="72"/>
        <end position="106"/>
    </location>
</feature>
<name>A0ABW4TAE8_9ACTN</name>
<reference evidence="3" key="1">
    <citation type="journal article" date="2019" name="Int. J. Syst. Evol. Microbiol.">
        <title>The Global Catalogue of Microorganisms (GCM) 10K type strain sequencing project: providing services to taxonomists for standard genome sequencing and annotation.</title>
        <authorList>
            <consortium name="The Broad Institute Genomics Platform"/>
            <consortium name="The Broad Institute Genome Sequencing Center for Infectious Disease"/>
            <person name="Wu L."/>
            <person name="Ma J."/>
        </authorList>
    </citation>
    <scope>NUCLEOTIDE SEQUENCE [LARGE SCALE GENOMIC DNA]</scope>
    <source>
        <strain evidence="3">ICMP 6774ER</strain>
    </source>
</reference>
<proteinExistence type="predicted"/>
<organism evidence="2 3">
    <name type="scientific">Nonomuraea mangrovi</name>
    <dbReference type="NCBI Taxonomy" id="2316207"/>
    <lineage>
        <taxon>Bacteria</taxon>
        <taxon>Bacillati</taxon>
        <taxon>Actinomycetota</taxon>
        <taxon>Actinomycetes</taxon>
        <taxon>Streptosporangiales</taxon>
        <taxon>Streptosporangiaceae</taxon>
        <taxon>Nonomuraea</taxon>
    </lineage>
</organism>